<accession>A0A1H1IYJ9</accession>
<keyword evidence="1" id="KW-0479">Metal-binding</keyword>
<keyword evidence="6" id="KW-1185">Reference proteome</keyword>
<dbReference type="Gene3D" id="2.60.40.420">
    <property type="entry name" value="Cupredoxins - blue copper proteins"/>
    <property type="match status" value="1"/>
</dbReference>
<evidence type="ECO:0000313" key="6">
    <source>
        <dbReference type="Proteomes" id="UP000198848"/>
    </source>
</evidence>
<dbReference type="Pfam" id="PF00127">
    <property type="entry name" value="Copper-bind"/>
    <property type="match status" value="1"/>
</dbReference>
<dbReference type="STRING" id="1095778.SAMN04489842_3887"/>
<name>A0A1H1IYJ9_NATTX</name>
<evidence type="ECO:0000256" key="3">
    <source>
        <dbReference type="SAM" id="MobiDB-lite"/>
    </source>
</evidence>
<evidence type="ECO:0000256" key="2">
    <source>
        <dbReference type="ARBA" id="ARBA00023008"/>
    </source>
</evidence>
<evidence type="ECO:0000256" key="1">
    <source>
        <dbReference type="ARBA" id="ARBA00022723"/>
    </source>
</evidence>
<dbReference type="InterPro" id="IPR006311">
    <property type="entry name" value="TAT_signal"/>
</dbReference>
<evidence type="ECO:0000259" key="4">
    <source>
        <dbReference type="Pfam" id="PF00127"/>
    </source>
</evidence>
<reference evidence="6" key="1">
    <citation type="submission" date="2016-10" db="EMBL/GenBank/DDBJ databases">
        <authorList>
            <person name="Varghese N."/>
            <person name="Submissions S."/>
        </authorList>
    </citation>
    <scope>NUCLEOTIDE SEQUENCE [LARGE SCALE GENOMIC DNA]</scope>
    <source>
        <strain evidence="6">DSM 24767</strain>
    </source>
</reference>
<dbReference type="NCBIfam" id="TIGR01409">
    <property type="entry name" value="TAT_signal_seq"/>
    <property type="match status" value="1"/>
</dbReference>
<dbReference type="InterPro" id="IPR008972">
    <property type="entry name" value="Cupredoxin"/>
</dbReference>
<keyword evidence="2" id="KW-0186">Copper</keyword>
<dbReference type="AlphaFoldDB" id="A0A1H1IYJ9"/>
<dbReference type="GO" id="GO:0005507">
    <property type="term" value="F:copper ion binding"/>
    <property type="evidence" value="ECO:0007669"/>
    <property type="project" value="InterPro"/>
</dbReference>
<dbReference type="EMBL" id="FNLC01000006">
    <property type="protein sequence ID" value="SDR42358.1"/>
    <property type="molecule type" value="Genomic_DNA"/>
</dbReference>
<organism evidence="5 6">
    <name type="scientific">Natronobacterium texcoconense</name>
    <dbReference type="NCBI Taxonomy" id="1095778"/>
    <lineage>
        <taxon>Archaea</taxon>
        <taxon>Methanobacteriati</taxon>
        <taxon>Methanobacteriota</taxon>
        <taxon>Stenosarchaea group</taxon>
        <taxon>Halobacteria</taxon>
        <taxon>Halobacteriales</taxon>
        <taxon>Natrialbaceae</taxon>
        <taxon>Natronobacterium</taxon>
    </lineage>
</organism>
<dbReference type="InterPro" id="IPR000923">
    <property type="entry name" value="BlueCu_1"/>
</dbReference>
<feature type="region of interest" description="Disordered" evidence="3">
    <location>
        <begin position="26"/>
        <end position="61"/>
    </location>
</feature>
<dbReference type="InterPro" id="IPR019546">
    <property type="entry name" value="TAT_signal_bac_arc"/>
</dbReference>
<feature type="domain" description="Blue (type 1) copper" evidence="4">
    <location>
        <begin position="63"/>
        <end position="153"/>
    </location>
</feature>
<dbReference type="RefSeq" id="WP_090385569.1">
    <property type="nucleotide sequence ID" value="NZ_FNLC01000006.1"/>
</dbReference>
<sequence>MTTTPITRRRLLQTTAAGTTLALAGCLSRPSDDRSDDEDDGTGELGSPTGGAEVVTTSTPYPQFDPWLVHVTVGGTVTWINEDGRHDVTSYHPDTHGPQRIPDEAEPWASDQLSREGDSFERTFDREGVYDYADTRHVCTSHEHVGAVGRVVVGWPDPDDEPALEEPQPALPTQAQNAFETLNEETRPVIEAGP</sequence>
<protein>
    <submittedName>
        <fullName evidence="5">Tat (Twin-arginine translocation) pathway signal sequence</fullName>
    </submittedName>
</protein>
<proteinExistence type="predicted"/>
<evidence type="ECO:0000313" key="5">
    <source>
        <dbReference type="EMBL" id="SDR42358.1"/>
    </source>
</evidence>
<gene>
    <name evidence="5" type="ORF">SAMN04489842_3887</name>
</gene>
<dbReference type="SUPFAM" id="SSF49503">
    <property type="entry name" value="Cupredoxins"/>
    <property type="match status" value="1"/>
</dbReference>
<dbReference type="Proteomes" id="UP000198848">
    <property type="component" value="Unassembled WGS sequence"/>
</dbReference>
<dbReference type="GO" id="GO:0009055">
    <property type="term" value="F:electron transfer activity"/>
    <property type="evidence" value="ECO:0007669"/>
    <property type="project" value="InterPro"/>
</dbReference>
<dbReference type="PROSITE" id="PS51318">
    <property type="entry name" value="TAT"/>
    <property type="match status" value="1"/>
</dbReference>
<dbReference type="OrthoDB" id="186995at2157"/>